<gene>
    <name evidence="1" type="ORF">SAMN02745784_02979</name>
</gene>
<reference evidence="2" key="1">
    <citation type="submission" date="2016-11" db="EMBL/GenBank/DDBJ databases">
        <authorList>
            <person name="Varghese N."/>
            <person name="Submissions S."/>
        </authorList>
    </citation>
    <scope>NUCLEOTIDE SEQUENCE [LARGE SCALE GENOMIC DNA]</scope>
    <source>
        <strain evidence="2">DSM 18095</strain>
    </source>
</reference>
<proteinExistence type="predicted"/>
<evidence type="ECO:0000313" key="2">
    <source>
        <dbReference type="Proteomes" id="UP000184114"/>
    </source>
</evidence>
<sequence length="74" mass="8749">MKMKEYIVYRCKICGKTFILLSEEVKFNEKQGNYVSCPFKGHKNIVVTGAYDSIKECMQERSYKRDKGKMKQIK</sequence>
<evidence type="ECO:0000313" key="1">
    <source>
        <dbReference type="EMBL" id="SHF15162.1"/>
    </source>
</evidence>
<dbReference type="RefSeq" id="WP_084725492.1">
    <property type="nucleotide sequence ID" value="NZ_FQTY01000023.1"/>
</dbReference>
<accession>A0A1M4ZBK8</accession>
<name>A0A1M4ZBK8_9FIRM</name>
<protein>
    <submittedName>
        <fullName evidence="1">Uncharacterized protein</fullName>
    </submittedName>
</protein>
<dbReference type="Proteomes" id="UP000184114">
    <property type="component" value="Unassembled WGS sequence"/>
</dbReference>
<dbReference type="EMBL" id="FQTY01000023">
    <property type="protein sequence ID" value="SHF15162.1"/>
    <property type="molecule type" value="Genomic_DNA"/>
</dbReference>
<dbReference type="GeneID" id="90994028"/>
<dbReference type="AlphaFoldDB" id="A0A1M4ZBK8"/>
<keyword evidence="2" id="KW-1185">Reference proteome</keyword>
<organism evidence="1 2">
    <name type="scientific">Tissierella praeacuta DSM 18095</name>
    <dbReference type="NCBI Taxonomy" id="1123404"/>
    <lineage>
        <taxon>Bacteria</taxon>
        <taxon>Bacillati</taxon>
        <taxon>Bacillota</taxon>
        <taxon>Tissierellia</taxon>
        <taxon>Tissierellales</taxon>
        <taxon>Tissierellaceae</taxon>
        <taxon>Tissierella</taxon>
    </lineage>
</organism>